<keyword evidence="13 17" id="KW-0472">Membrane</keyword>
<evidence type="ECO:0000256" key="8">
    <source>
        <dbReference type="ARBA" id="ARBA00022692"/>
    </source>
</evidence>
<dbReference type="GO" id="GO:0005886">
    <property type="term" value="C:plasma membrane"/>
    <property type="evidence" value="ECO:0007669"/>
    <property type="project" value="UniProtKB-SubCell"/>
</dbReference>
<evidence type="ECO:0000256" key="13">
    <source>
        <dbReference type="ARBA" id="ARBA00023136"/>
    </source>
</evidence>
<feature type="compositionally biased region" description="Basic and acidic residues" evidence="18">
    <location>
        <begin position="297"/>
        <end position="306"/>
    </location>
</feature>
<keyword evidence="8 19" id="KW-0812">Transmembrane</keyword>
<evidence type="ECO:0000313" key="22">
    <source>
        <dbReference type="EMBL" id="CDG96612.1"/>
    </source>
</evidence>
<dbReference type="PIRSF" id="PIRSF000292">
    <property type="entry name" value="Ubi_od_II"/>
    <property type="match status" value="1"/>
</dbReference>
<keyword evidence="11 19" id="KW-1133">Transmembrane helix</keyword>
<keyword evidence="15" id="KW-0449">Lipoprotein</keyword>
<keyword evidence="4 17" id="KW-0813">Transport</keyword>
<evidence type="ECO:0000256" key="2">
    <source>
        <dbReference type="ARBA" id="ARBA00007866"/>
    </source>
</evidence>
<evidence type="ECO:0000256" key="7">
    <source>
        <dbReference type="ARBA" id="ARBA00022660"/>
    </source>
</evidence>
<dbReference type="NCBIfam" id="TIGR01433">
    <property type="entry name" value="CyoA"/>
    <property type="match status" value="1"/>
</dbReference>
<evidence type="ECO:0000313" key="23">
    <source>
        <dbReference type="Proteomes" id="UP000028511"/>
    </source>
</evidence>
<dbReference type="Pfam" id="PF06481">
    <property type="entry name" value="COX_ARM"/>
    <property type="match status" value="1"/>
</dbReference>
<reference evidence="22" key="1">
    <citation type="submission" date="2013-07" db="EMBL/GenBank/DDBJ databases">
        <title>Sub-species coevolution in mutualistic symbiosis.</title>
        <authorList>
            <person name="Murfin K."/>
            <person name="Klassen J."/>
            <person name="Lee M."/>
            <person name="Forst S."/>
            <person name="Stock P."/>
            <person name="Goodrich-Blair H."/>
        </authorList>
    </citation>
    <scope>NUCLEOTIDE SEQUENCE [LARGE SCALE GENOMIC DNA]</scope>
    <source>
        <strain evidence="22">Puntauvense</strain>
    </source>
</reference>
<dbReference type="InterPro" id="IPR034227">
    <property type="entry name" value="CuRO_UO_II"/>
</dbReference>
<accession>A0A077NEE6</accession>
<evidence type="ECO:0000259" key="20">
    <source>
        <dbReference type="PROSITE" id="PS50857"/>
    </source>
</evidence>
<dbReference type="GO" id="GO:0005507">
    <property type="term" value="F:copper ion binding"/>
    <property type="evidence" value="ECO:0007669"/>
    <property type="project" value="InterPro"/>
</dbReference>
<evidence type="ECO:0000256" key="16">
    <source>
        <dbReference type="ARBA" id="ARBA00025694"/>
    </source>
</evidence>
<comment type="function">
    <text evidence="16">Cytochrome bo(3) ubiquinol terminal oxidase is the component of the aerobic respiratory chain of E.coli that predominates when cells are grown at high aeration. Has proton pump activity across the membrane in addition to electron transfer, pumping 2 protons/electron.</text>
</comment>
<dbReference type="PANTHER" id="PTHR22888:SF18">
    <property type="entry name" value="CYTOCHROME BO(3) UBIQUINOL OXIDASE SUBUNIT 2"/>
    <property type="match status" value="1"/>
</dbReference>
<name>A0A077NEE6_XENBV</name>
<proteinExistence type="inferred from homology"/>
<dbReference type="PANTHER" id="PTHR22888">
    <property type="entry name" value="CYTOCHROME C OXIDASE, SUBUNIT II"/>
    <property type="match status" value="1"/>
</dbReference>
<dbReference type="InterPro" id="IPR008972">
    <property type="entry name" value="Cupredoxin"/>
</dbReference>
<dbReference type="InterPro" id="IPR010514">
    <property type="entry name" value="COX_ARM"/>
</dbReference>
<evidence type="ECO:0000256" key="18">
    <source>
        <dbReference type="SAM" id="MobiDB-lite"/>
    </source>
</evidence>
<feature type="domain" description="Cytochrome oxidase subunit II transmembrane region profile" evidence="21">
    <location>
        <begin position="21"/>
        <end position="118"/>
    </location>
</feature>
<keyword evidence="5 17" id="KW-1003">Cell membrane</keyword>
<evidence type="ECO:0000256" key="6">
    <source>
        <dbReference type="ARBA" id="ARBA00022519"/>
    </source>
</evidence>
<evidence type="ECO:0000256" key="1">
    <source>
        <dbReference type="ARBA" id="ARBA00004429"/>
    </source>
</evidence>
<dbReference type="PROSITE" id="PS50857">
    <property type="entry name" value="COX2_CUA"/>
    <property type="match status" value="1"/>
</dbReference>
<dbReference type="PROSITE" id="PS50999">
    <property type="entry name" value="COX2_TM"/>
    <property type="match status" value="1"/>
</dbReference>
<evidence type="ECO:0000256" key="5">
    <source>
        <dbReference type="ARBA" id="ARBA00022475"/>
    </source>
</evidence>
<dbReference type="FunFam" id="1.10.287.90:FF:000002">
    <property type="entry name" value="Ubiquinol oxidase subunit 2"/>
    <property type="match status" value="1"/>
</dbReference>
<keyword evidence="9" id="KW-0732">Signal</keyword>
<dbReference type="AlphaFoldDB" id="A0A077NEE6"/>
<feature type="transmembrane region" description="Helical" evidence="19">
    <location>
        <begin position="88"/>
        <end position="108"/>
    </location>
</feature>
<keyword evidence="7 17" id="KW-0679">Respiratory chain</keyword>
<gene>
    <name evidence="22" type="primary">cyoA</name>
    <name evidence="22" type="ORF">XBP1_2170077</name>
</gene>
<sequence>MRLMKYKKTIGLSSLLAATLILSGCDMVLMNPKGAIGVEQKTLILTAFGLMLIVVIPAIVMAIIFALRYREANKSATYRPNWAHSNKIELVVWTVPILIIIVLATITWKTTQELDPYKPLDYEEKPVTIEVISLDWKWLFIYPEQGIATVNEIAFPTNVPVNFKITSDSVMNSFFIPQLGGQIYAMAGMQTKLHLIANTPDTYKGFSASYSGEGFSGMKFTATATPDRESFEQWVQKVKASPKTLDTVQAFNDLAEKSQNNPVEYFSRVKPKLFQETITKFMGDMKHGGMFGTASHGKTEHGEAADHNMNMSQPAHAGVEE</sequence>
<dbReference type="FunFam" id="2.60.40.420:FF:000008">
    <property type="entry name" value="Ubiquinol oxidase subunit 2"/>
    <property type="match status" value="1"/>
</dbReference>
<evidence type="ECO:0000256" key="14">
    <source>
        <dbReference type="ARBA" id="ARBA00023139"/>
    </source>
</evidence>
<dbReference type="CDD" id="cd04212">
    <property type="entry name" value="CuRO_UO_II"/>
    <property type="match status" value="1"/>
</dbReference>
<evidence type="ECO:0000259" key="21">
    <source>
        <dbReference type="PROSITE" id="PS50999"/>
    </source>
</evidence>
<dbReference type="HOGENOM" id="CLU_036876_6_1_6"/>
<dbReference type="GO" id="GO:0016682">
    <property type="term" value="F:oxidoreductase activity, acting on diphenols and related substances as donors, oxygen as acceptor"/>
    <property type="evidence" value="ECO:0007669"/>
    <property type="project" value="InterPro"/>
</dbReference>
<comment type="subcellular location">
    <subcellularLocation>
        <location evidence="1">Cell inner membrane</location>
        <topology evidence="1">Multi-pass membrane protein</topology>
    </subcellularLocation>
    <subcellularLocation>
        <location evidence="17">Cell membrane</location>
    </subcellularLocation>
</comment>
<evidence type="ECO:0000256" key="3">
    <source>
        <dbReference type="ARBA" id="ARBA00011700"/>
    </source>
</evidence>
<evidence type="ECO:0000256" key="12">
    <source>
        <dbReference type="ARBA" id="ARBA00023002"/>
    </source>
</evidence>
<evidence type="ECO:0000256" key="15">
    <source>
        <dbReference type="ARBA" id="ARBA00023288"/>
    </source>
</evidence>
<dbReference type="SUPFAM" id="SSF81464">
    <property type="entry name" value="Cytochrome c oxidase subunit II-like, transmembrane region"/>
    <property type="match status" value="1"/>
</dbReference>
<dbReference type="GO" id="GO:0042773">
    <property type="term" value="P:ATP synthesis coupled electron transport"/>
    <property type="evidence" value="ECO:0007669"/>
    <property type="project" value="TreeGrafter"/>
</dbReference>
<feature type="domain" description="Cytochrome oxidase subunit II copper A binding" evidence="20">
    <location>
        <begin position="124"/>
        <end position="237"/>
    </location>
</feature>
<evidence type="ECO:0000256" key="19">
    <source>
        <dbReference type="SAM" id="Phobius"/>
    </source>
</evidence>
<dbReference type="NCBIfam" id="NF007816">
    <property type="entry name" value="PRK10525.1"/>
    <property type="match status" value="1"/>
</dbReference>
<dbReference type="InterPro" id="IPR036257">
    <property type="entry name" value="Cyt_c_oxidase_su2_TM_sf"/>
</dbReference>
<feature type="region of interest" description="Disordered" evidence="18">
    <location>
        <begin position="297"/>
        <end position="321"/>
    </location>
</feature>
<dbReference type="RefSeq" id="WP_038201163.1">
    <property type="nucleotide sequence ID" value="NZ_CAWLWN010000188.1"/>
</dbReference>
<dbReference type="Proteomes" id="UP000028511">
    <property type="component" value="Unassembled WGS sequence"/>
</dbReference>
<dbReference type="InterPro" id="IPR006333">
    <property type="entry name" value="Cyt_o_ubiquinol_oxidase_su2"/>
</dbReference>
<comment type="similarity">
    <text evidence="2 17">Belongs to the cytochrome c oxidase subunit 2 family.</text>
</comment>
<dbReference type="SUPFAM" id="SSF49503">
    <property type="entry name" value="Cupredoxins"/>
    <property type="match status" value="1"/>
</dbReference>
<dbReference type="Gene3D" id="1.10.287.90">
    <property type="match status" value="1"/>
</dbReference>
<dbReference type="InterPro" id="IPR045187">
    <property type="entry name" value="CcO_II"/>
</dbReference>
<dbReference type="InterPro" id="IPR011759">
    <property type="entry name" value="Cyt_c_oxidase_su2_TM_dom"/>
</dbReference>
<dbReference type="PROSITE" id="PS51257">
    <property type="entry name" value="PROKAR_LIPOPROTEIN"/>
    <property type="match status" value="1"/>
</dbReference>
<evidence type="ECO:0000256" key="9">
    <source>
        <dbReference type="ARBA" id="ARBA00022729"/>
    </source>
</evidence>
<dbReference type="Gene3D" id="2.60.40.420">
    <property type="entry name" value="Cupredoxins - blue copper proteins"/>
    <property type="match status" value="1"/>
</dbReference>
<keyword evidence="14" id="KW-0564">Palmitate</keyword>
<dbReference type="GO" id="GO:0009486">
    <property type="term" value="F:cytochrome bo3 ubiquinol oxidase activity"/>
    <property type="evidence" value="ECO:0007669"/>
    <property type="project" value="InterPro"/>
</dbReference>
<feature type="transmembrane region" description="Helical" evidence="19">
    <location>
        <begin position="43"/>
        <end position="67"/>
    </location>
</feature>
<evidence type="ECO:0000256" key="10">
    <source>
        <dbReference type="ARBA" id="ARBA00022982"/>
    </source>
</evidence>
<evidence type="ECO:0000256" key="4">
    <source>
        <dbReference type="ARBA" id="ARBA00022448"/>
    </source>
</evidence>
<evidence type="ECO:0000256" key="17">
    <source>
        <dbReference type="PIRNR" id="PIRNR000292"/>
    </source>
</evidence>
<evidence type="ECO:0000256" key="11">
    <source>
        <dbReference type="ARBA" id="ARBA00022989"/>
    </source>
</evidence>
<keyword evidence="6" id="KW-0997">Cell inner membrane</keyword>
<protein>
    <recommendedName>
        <fullName evidence="17">Ubiquinol oxidase subunit 2</fullName>
    </recommendedName>
</protein>
<comment type="caution">
    <text evidence="22">The sequence shown here is derived from an EMBL/GenBank/DDBJ whole genome shotgun (WGS) entry which is preliminary data.</text>
</comment>
<dbReference type="InterPro" id="IPR002429">
    <property type="entry name" value="CcO_II-like_C"/>
</dbReference>
<dbReference type="EMBL" id="CBSW010000132">
    <property type="protein sequence ID" value="CDG96612.1"/>
    <property type="molecule type" value="Genomic_DNA"/>
</dbReference>
<comment type="subunit">
    <text evidence="3">Heterooctamer of two A chains, two B chains, two C chains and two D chains.</text>
</comment>
<keyword evidence="10 17" id="KW-0249">Electron transport</keyword>
<keyword evidence="12 17" id="KW-0560">Oxidoreductase</keyword>
<dbReference type="GO" id="GO:0004129">
    <property type="term" value="F:cytochrome-c oxidase activity"/>
    <property type="evidence" value="ECO:0007669"/>
    <property type="project" value="UniProtKB-UniRule"/>
</dbReference>
<organism evidence="22 23">
    <name type="scientific">Xenorhabdus bovienii str. puntauvense</name>
    <dbReference type="NCBI Taxonomy" id="1398201"/>
    <lineage>
        <taxon>Bacteria</taxon>
        <taxon>Pseudomonadati</taxon>
        <taxon>Pseudomonadota</taxon>
        <taxon>Gammaproteobacteria</taxon>
        <taxon>Enterobacterales</taxon>
        <taxon>Morganellaceae</taxon>
        <taxon>Xenorhabdus</taxon>
    </lineage>
</organism>